<dbReference type="Proteomes" id="UP000280296">
    <property type="component" value="Unassembled WGS sequence"/>
</dbReference>
<name>A0A432MCK1_9BACT</name>
<dbReference type="InterPro" id="IPR052358">
    <property type="entry name" value="Aro_Compnd_Degr_Hydrolases"/>
</dbReference>
<protein>
    <submittedName>
        <fullName evidence="3">Amidohydrolase</fullName>
    </submittedName>
</protein>
<accession>A0A432MCK1</accession>
<reference evidence="3 4" key="2">
    <citation type="submission" date="2019-01" db="EMBL/GenBank/DDBJ databases">
        <title>Tautonia sociabilis, a novel thermotolerant planctomycete of Isosphaeraceae family, isolated from a 4000 m deep subterranean habitat.</title>
        <authorList>
            <person name="Kovaleva O.L."/>
            <person name="Elcheninov A.G."/>
            <person name="Van Heerden E."/>
            <person name="Toshchakov S.V."/>
            <person name="Novikov A."/>
            <person name="Bonch-Osmolovskaya E.A."/>
            <person name="Kublanov I.V."/>
        </authorList>
    </citation>
    <scope>NUCLEOTIDE SEQUENCE [LARGE SCALE GENOMIC DNA]</scope>
    <source>
        <strain evidence="3 4">GM2012</strain>
    </source>
</reference>
<gene>
    <name evidence="3" type="ORF">TsocGM_24115</name>
</gene>
<evidence type="ECO:0000313" key="4">
    <source>
        <dbReference type="Proteomes" id="UP000280296"/>
    </source>
</evidence>
<comment type="caution">
    <text evidence="3">The sequence shown here is derived from an EMBL/GenBank/DDBJ whole genome shotgun (WGS) entry which is preliminary data.</text>
</comment>
<dbReference type="Pfam" id="PF04909">
    <property type="entry name" value="Amidohydro_2"/>
    <property type="match status" value="1"/>
</dbReference>
<proteinExistence type="predicted"/>
<dbReference type="PANTHER" id="PTHR35563:SF2">
    <property type="entry name" value="BARREL METAL-DEPENDENT HYDROLASE, PUTATIVE (AFU_ORTHOLOGUE AFUA_1G16240)-RELATED"/>
    <property type="match status" value="1"/>
</dbReference>
<feature type="region of interest" description="Disordered" evidence="1">
    <location>
        <begin position="1"/>
        <end position="22"/>
    </location>
</feature>
<dbReference type="InterPro" id="IPR006311">
    <property type="entry name" value="TAT_signal"/>
</dbReference>
<dbReference type="GO" id="GO:0016787">
    <property type="term" value="F:hydrolase activity"/>
    <property type="evidence" value="ECO:0007669"/>
    <property type="project" value="UniProtKB-KW"/>
</dbReference>
<keyword evidence="3" id="KW-0378">Hydrolase</keyword>
<dbReference type="EMBL" id="RYZH01000079">
    <property type="protein sequence ID" value="RUL81993.1"/>
    <property type="molecule type" value="Genomic_DNA"/>
</dbReference>
<dbReference type="InterPro" id="IPR006680">
    <property type="entry name" value="Amidohydro-rel"/>
</dbReference>
<evidence type="ECO:0000256" key="1">
    <source>
        <dbReference type="SAM" id="MobiDB-lite"/>
    </source>
</evidence>
<dbReference type="PROSITE" id="PS51318">
    <property type="entry name" value="TAT"/>
    <property type="match status" value="1"/>
</dbReference>
<evidence type="ECO:0000313" key="3">
    <source>
        <dbReference type="EMBL" id="RUL81993.1"/>
    </source>
</evidence>
<keyword evidence="4" id="KW-1185">Reference proteome</keyword>
<evidence type="ECO:0000259" key="2">
    <source>
        <dbReference type="Pfam" id="PF04909"/>
    </source>
</evidence>
<dbReference type="RefSeq" id="WP_126728023.1">
    <property type="nucleotide sequence ID" value="NZ_RYZH01000079.1"/>
</dbReference>
<sequence length="331" mass="36098">MTERDRIQDAAEAGPPANPSRRSILGAALGTLAVGALAGRSSGEADDPAEPDVDAHSHIWTPDTQRYPLADGFTQADMQPPSFTAEQLLATCRPLGVGRVNLIQMSYYGFDNSYMLDMIEAYPDRFVGTAIIDPAGPDPARAMAELAPRGVVAFRIQPQFLGLPIDRWLDHPGYEAMFAHASKSKQAISCLINPDALPEVSRMCRKHPEAPVIIDHLARIGVDGTIRDQDVDALCALAKHPNVSIKVGAFYALSPNGPPYLDLAPMIRRVVSEFGASRCMWESDCPFQIVEHSYADSITLVRDRLDFLSDDERRQLLSGTAEALLFRQAAG</sequence>
<dbReference type="AlphaFoldDB" id="A0A432MCK1"/>
<dbReference type="SUPFAM" id="SSF51556">
    <property type="entry name" value="Metallo-dependent hydrolases"/>
    <property type="match status" value="1"/>
</dbReference>
<dbReference type="PANTHER" id="PTHR35563">
    <property type="entry name" value="BARREL METAL-DEPENDENT HYDROLASE, PUTATIVE (AFU_ORTHOLOGUE AFUA_1G16240)-RELATED"/>
    <property type="match status" value="1"/>
</dbReference>
<dbReference type="OrthoDB" id="9787654at2"/>
<dbReference type="Gene3D" id="3.20.20.140">
    <property type="entry name" value="Metal-dependent hydrolases"/>
    <property type="match status" value="1"/>
</dbReference>
<dbReference type="InterPro" id="IPR032466">
    <property type="entry name" value="Metal_Hydrolase"/>
</dbReference>
<organism evidence="3 4">
    <name type="scientific">Tautonia sociabilis</name>
    <dbReference type="NCBI Taxonomy" id="2080755"/>
    <lineage>
        <taxon>Bacteria</taxon>
        <taxon>Pseudomonadati</taxon>
        <taxon>Planctomycetota</taxon>
        <taxon>Planctomycetia</taxon>
        <taxon>Isosphaerales</taxon>
        <taxon>Isosphaeraceae</taxon>
        <taxon>Tautonia</taxon>
    </lineage>
</organism>
<feature type="domain" description="Amidohydrolase-related" evidence="2">
    <location>
        <begin position="53"/>
        <end position="326"/>
    </location>
</feature>
<reference evidence="3 4" key="1">
    <citation type="submission" date="2018-12" db="EMBL/GenBank/DDBJ databases">
        <authorList>
            <person name="Toschakov S.V."/>
        </authorList>
    </citation>
    <scope>NUCLEOTIDE SEQUENCE [LARGE SCALE GENOMIC DNA]</scope>
    <source>
        <strain evidence="3 4">GM2012</strain>
    </source>
</reference>